<dbReference type="Proteomes" id="UP000717515">
    <property type="component" value="Unassembled WGS sequence"/>
</dbReference>
<sequence length="413" mass="45872">MKRFTCIFPVRNVADGNGEGVGAGGAQGAAQRPQTFTAPTWAHFTVQDNTENLDLTQLQNITTHARGKRRLLVFAGTDYGVAKMSETVAVTQAQIQTHINRYYQLYDSPAAQPPAAPPPSPAVGLQAPPPVVPPPAPTQTLTPQQRQQQLNQVKLPPSHEITAPMIDDVSHTRKIARRRETWLKGKATVKAALEELSKPENVFQRARQEVDDRHKVRSKHRGLLRGFENSGKRLKDLHNQRLREDLVQGSSSRKTLPLTAAPAPAGQVSPMDGWCHHCNRHHIPSRPDAKRFRYDVNCPKFNRNKPFIFPVLMIGNAGTGVGSRIKSHSRRGGGKMRAEHRRYCTVGMTDEYRSPKTCVYCSHQVRQARARRVDRINKTIKTVNVNGTVECVNPNCISLSAGTRSSQGTLIQP</sequence>
<organism evidence="2 3">
    <name type="scientific">Mortierella alpina</name>
    <name type="common">Oleaginous fungus</name>
    <name type="synonym">Mortierella renispora</name>
    <dbReference type="NCBI Taxonomy" id="64518"/>
    <lineage>
        <taxon>Eukaryota</taxon>
        <taxon>Fungi</taxon>
        <taxon>Fungi incertae sedis</taxon>
        <taxon>Mucoromycota</taxon>
        <taxon>Mortierellomycotina</taxon>
        <taxon>Mortierellomycetes</taxon>
        <taxon>Mortierellales</taxon>
        <taxon>Mortierellaceae</taxon>
        <taxon>Mortierella</taxon>
    </lineage>
</organism>
<protein>
    <submittedName>
        <fullName evidence="2">Uncharacterized protein</fullName>
    </submittedName>
</protein>
<dbReference type="AlphaFoldDB" id="A0A9P8CU91"/>
<evidence type="ECO:0000256" key="1">
    <source>
        <dbReference type="SAM" id="MobiDB-lite"/>
    </source>
</evidence>
<dbReference type="EMBL" id="JAIFTL010000461">
    <property type="protein sequence ID" value="KAG9319417.1"/>
    <property type="molecule type" value="Genomic_DNA"/>
</dbReference>
<evidence type="ECO:0000313" key="3">
    <source>
        <dbReference type="Proteomes" id="UP000717515"/>
    </source>
</evidence>
<evidence type="ECO:0000313" key="2">
    <source>
        <dbReference type="EMBL" id="KAG9319417.1"/>
    </source>
</evidence>
<feature type="compositionally biased region" description="Low complexity" evidence="1">
    <location>
        <begin position="138"/>
        <end position="150"/>
    </location>
</feature>
<feature type="region of interest" description="Disordered" evidence="1">
    <location>
        <begin position="110"/>
        <end position="151"/>
    </location>
</feature>
<name>A0A9P8CU91_MORAP</name>
<proteinExistence type="predicted"/>
<accession>A0A9P8CU91</accession>
<gene>
    <name evidence="2" type="ORF">KVV02_002477</name>
</gene>
<comment type="caution">
    <text evidence="2">The sequence shown here is derived from an EMBL/GenBank/DDBJ whole genome shotgun (WGS) entry which is preliminary data.</text>
</comment>
<reference evidence="2" key="1">
    <citation type="submission" date="2021-07" db="EMBL/GenBank/DDBJ databases">
        <title>Draft genome of Mortierella alpina, strain LL118, isolated from an aspen leaf litter sample.</title>
        <authorList>
            <person name="Yang S."/>
            <person name="Vinatzer B.A."/>
        </authorList>
    </citation>
    <scope>NUCLEOTIDE SEQUENCE</scope>
    <source>
        <strain evidence="2">LL118</strain>
    </source>
</reference>
<feature type="compositionally biased region" description="Pro residues" evidence="1">
    <location>
        <begin position="111"/>
        <end position="137"/>
    </location>
</feature>